<feature type="transmembrane region" description="Helical" evidence="5">
    <location>
        <begin position="27"/>
        <end position="49"/>
    </location>
</feature>
<evidence type="ECO:0000313" key="7">
    <source>
        <dbReference type="EMBL" id="WHX49948.1"/>
    </source>
</evidence>
<evidence type="ECO:0000256" key="4">
    <source>
        <dbReference type="ARBA" id="ARBA00023136"/>
    </source>
</evidence>
<accession>A0AA95I975</accession>
<dbReference type="RefSeq" id="WP_283927110.1">
    <property type="nucleotide sequence ID" value="NZ_CP126084.1"/>
</dbReference>
<dbReference type="AlphaFoldDB" id="A0AA95I975"/>
<name>A0AA95I975_9BACL</name>
<keyword evidence="2 5" id="KW-0812">Transmembrane</keyword>
<dbReference type="GO" id="GO:0016020">
    <property type="term" value="C:membrane"/>
    <property type="evidence" value="ECO:0007669"/>
    <property type="project" value="UniProtKB-SubCell"/>
</dbReference>
<evidence type="ECO:0000256" key="5">
    <source>
        <dbReference type="SAM" id="Phobius"/>
    </source>
</evidence>
<evidence type="ECO:0000256" key="3">
    <source>
        <dbReference type="ARBA" id="ARBA00022989"/>
    </source>
</evidence>
<feature type="transmembrane region" description="Helical" evidence="5">
    <location>
        <begin position="109"/>
        <end position="131"/>
    </location>
</feature>
<protein>
    <submittedName>
        <fullName evidence="7">YIP1 family protein</fullName>
    </submittedName>
</protein>
<evidence type="ECO:0000256" key="1">
    <source>
        <dbReference type="ARBA" id="ARBA00004141"/>
    </source>
</evidence>
<evidence type="ECO:0000313" key="8">
    <source>
        <dbReference type="Proteomes" id="UP001177943"/>
    </source>
</evidence>
<feature type="transmembrane region" description="Helical" evidence="5">
    <location>
        <begin position="188"/>
        <end position="205"/>
    </location>
</feature>
<evidence type="ECO:0000259" key="6">
    <source>
        <dbReference type="Pfam" id="PF04893"/>
    </source>
</evidence>
<organism evidence="7 8">
    <name type="scientific">Paenibacillus woosongensis</name>
    <dbReference type="NCBI Taxonomy" id="307580"/>
    <lineage>
        <taxon>Bacteria</taxon>
        <taxon>Bacillati</taxon>
        <taxon>Bacillota</taxon>
        <taxon>Bacilli</taxon>
        <taxon>Bacillales</taxon>
        <taxon>Paenibacillaceae</taxon>
        <taxon>Paenibacillus</taxon>
    </lineage>
</organism>
<evidence type="ECO:0000256" key="2">
    <source>
        <dbReference type="ARBA" id="ARBA00022692"/>
    </source>
</evidence>
<feature type="transmembrane region" description="Helical" evidence="5">
    <location>
        <begin position="69"/>
        <end position="97"/>
    </location>
</feature>
<reference evidence="7" key="1">
    <citation type="submission" date="2023-05" db="EMBL/GenBank/DDBJ databases">
        <title>Comparative genomics of Bacillaceae isolates and their secondary metabolite potential.</title>
        <authorList>
            <person name="Song L."/>
            <person name="Nielsen L.J."/>
            <person name="Mohite O."/>
            <person name="Xu X."/>
            <person name="Weber T."/>
            <person name="Kovacs A.T."/>
        </authorList>
    </citation>
    <scope>NUCLEOTIDE SEQUENCE</scope>
    <source>
        <strain evidence="7">B2_4</strain>
    </source>
</reference>
<proteinExistence type="predicted"/>
<comment type="subcellular location">
    <subcellularLocation>
        <location evidence="1">Membrane</location>
        <topology evidence="1">Multi-pass membrane protein</topology>
    </subcellularLocation>
</comment>
<feature type="transmembrane region" description="Helical" evidence="5">
    <location>
        <begin position="164"/>
        <end position="181"/>
    </location>
</feature>
<dbReference type="KEGG" id="pwn:QNH46_04570"/>
<sequence>MSTFYKLIFNHKETYLNLKVGKRYQPLLIILVSSLINGIVTYFTIQSQITLATQQLSEKIDHTLNGLEIMMSVISIIIGSLFPLLTIAANALLFFLFAKFLINYSNYKYIFKFFTYIFPITLAGNVLNYFLKNIIPISGVRWTSLNAVFQTKGPLGLFLNSLDLFQIWTIVLIYYFLVVSIKMPKSSAFSAISVYCALIVLPIFIL</sequence>
<dbReference type="Pfam" id="PF04893">
    <property type="entry name" value="Yip1"/>
    <property type="match status" value="1"/>
</dbReference>
<dbReference type="InterPro" id="IPR006977">
    <property type="entry name" value="Yip1_dom"/>
</dbReference>
<dbReference type="EMBL" id="CP126084">
    <property type="protein sequence ID" value="WHX49948.1"/>
    <property type="molecule type" value="Genomic_DNA"/>
</dbReference>
<feature type="domain" description="Yip1" evidence="6">
    <location>
        <begin position="23"/>
        <end position="204"/>
    </location>
</feature>
<dbReference type="Proteomes" id="UP001177943">
    <property type="component" value="Chromosome"/>
</dbReference>
<keyword evidence="3 5" id="KW-1133">Transmembrane helix</keyword>
<gene>
    <name evidence="7" type="ORF">QNH46_04570</name>
</gene>
<keyword evidence="4 5" id="KW-0472">Membrane</keyword>